<feature type="domain" description="DUF1612" evidence="1">
    <location>
        <begin position="98"/>
        <end position="197"/>
    </location>
</feature>
<evidence type="ECO:0000259" key="1">
    <source>
        <dbReference type="Pfam" id="PF07756"/>
    </source>
</evidence>
<dbReference type="Pfam" id="PF07756">
    <property type="entry name" value="DUF1612"/>
    <property type="match status" value="1"/>
</dbReference>
<organism evidence="2 3">
    <name type="scientific">Rhodoblastus acidophilus</name>
    <name type="common">Rhodopseudomonas acidophila</name>
    <dbReference type="NCBI Taxonomy" id="1074"/>
    <lineage>
        <taxon>Bacteria</taxon>
        <taxon>Pseudomonadati</taxon>
        <taxon>Pseudomonadota</taxon>
        <taxon>Alphaproteobacteria</taxon>
        <taxon>Hyphomicrobiales</taxon>
        <taxon>Rhodoblastaceae</taxon>
        <taxon>Rhodoblastus</taxon>
    </lineage>
</organism>
<dbReference type="AlphaFoldDB" id="A0A212SAQ2"/>
<protein>
    <recommendedName>
        <fullName evidence="1">DUF1612 domain-containing protein</fullName>
    </recommendedName>
</protein>
<keyword evidence="3" id="KW-1185">Reference proteome</keyword>
<name>A0A212SAQ2_RHOAC</name>
<evidence type="ECO:0000313" key="2">
    <source>
        <dbReference type="EMBL" id="SNB82607.1"/>
    </source>
</evidence>
<dbReference type="InterPro" id="IPR011670">
    <property type="entry name" value="DUF1612"/>
</dbReference>
<dbReference type="EMBL" id="FYDG01000021">
    <property type="protein sequence ID" value="SNB82607.1"/>
    <property type="molecule type" value="Genomic_DNA"/>
</dbReference>
<reference evidence="3" key="1">
    <citation type="submission" date="2017-06" db="EMBL/GenBank/DDBJ databases">
        <authorList>
            <person name="Varghese N."/>
            <person name="Submissions S."/>
        </authorList>
    </citation>
    <scope>NUCLEOTIDE SEQUENCE [LARGE SCALE GENOMIC DNA]</scope>
    <source>
        <strain evidence="3">DSM 137</strain>
    </source>
</reference>
<sequence>MLAARRQIFAAAPDWALSPAGLATLRGGGFLPEGEGRAETAVADEDEEGAGALFADADDPADDDPLAAELAALDAALARTNLALERKPVVAREDRDPLVYDLDWDENERLDQWRDGVAGTADLPPVLAAAIAAVLWDDIEPLQHVDWLGRLLVAALLRQRGKTASHLMCVNSGARAAGRLRRKQGEPVAKILFWLAARSRPPPNRA</sequence>
<evidence type="ECO:0000313" key="3">
    <source>
        <dbReference type="Proteomes" id="UP000198418"/>
    </source>
</evidence>
<proteinExistence type="predicted"/>
<accession>A0A212SAQ2</accession>
<dbReference type="Proteomes" id="UP000198418">
    <property type="component" value="Unassembled WGS sequence"/>
</dbReference>
<gene>
    <name evidence="2" type="ORF">SAMN06265338_12127</name>
</gene>